<keyword evidence="2" id="KW-1185">Reference proteome</keyword>
<proteinExistence type="predicted"/>
<organism evidence="1 2">
    <name type="scientific">Pandoraea soli</name>
    <dbReference type="NCBI Taxonomy" id="2508293"/>
    <lineage>
        <taxon>Bacteria</taxon>
        <taxon>Pseudomonadati</taxon>
        <taxon>Pseudomonadota</taxon>
        <taxon>Betaproteobacteria</taxon>
        <taxon>Burkholderiales</taxon>
        <taxon>Burkholderiaceae</taxon>
        <taxon>Pandoraea</taxon>
    </lineage>
</organism>
<gene>
    <name evidence="1" type="ORF">PSO31014_04447</name>
</gene>
<dbReference type="EMBL" id="CABPSG010000036">
    <property type="protein sequence ID" value="VVE47366.1"/>
    <property type="molecule type" value="Genomic_DNA"/>
</dbReference>
<dbReference type="Proteomes" id="UP000405357">
    <property type="component" value="Unassembled WGS sequence"/>
</dbReference>
<reference evidence="1 2" key="1">
    <citation type="submission" date="2019-08" db="EMBL/GenBank/DDBJ databases">
        <authorList>
            <person name="Peeters C."/>
        </authorList>
    </citation>
    <scope>NUCLEOTIDE SEQUENCE [LARGE SCALE GENOMIC DNA]</scope>
    <source>
        <strain evidence="1 2">LMG 31014</strain>
    </source>
</reference>
<protein>
    <submittedName>
        <fullName evidence="1">Uncharacterized protein</fullName>
    </submittedName>
</protein>
<evidence type="ECO:0000313" key="2">
    <source>
        <dbReference type="Proteomes" id="UP000405357"/>
    </source>
</evidence>
<comment type="caution">
    <text evidence="1">The sequence shown here is derived from an EMBL/GenBank/DDBJ whole genome shotgun (WGS) entry which is preliminary data.</text>
</comment>
<name>A0ABY6WAQ6_9BURK</name>
<evidence type="ECO:0000313" key="1">
    <source>
        <dbReference type="EMBL" id="VVE47366.1"/>
    </source>
</evidence>
<sequence length="109" mass="12010">MKPDLSRIFTGSSPGAESAFDNVRRARTAPGDQHNAPGCRIDTFATLDKVEHSSIPNGYGQFTRAFKSLMDIQVPINDANQMRHIFCYTNRTDVANTVFGAVHGIRQSP</sequence>
<accession>A0ABY6WAQ6</accession>